<proteinExistence type="predicted"/>
<gene>
    <name evidence="2" type="ORF">LP43_2082</name>
</gene>
<evidence type="ECO:0000256" key="1">
    <source>
        <dbReference type="SAM" id="SignalP"/>
    </source>
</evidence>
<sequence length="134" mass="15032">MRLSLFLVSMIFSVTAIAGGNVYRHSDDTLQKLYSELHYLNQVGHEIHNSYDEKVANDPQQLRFCEGEYGYVGTRARATIGIANRIESPNKEEYIAAGWKAYQCIKCSGDISHCDAIPPALETIKAEYNALQSQ</sequence>
<comment type="caution">
    <text evidence="2">The sequence shown here is derived from an EMBL/GenBank/DDBJ whole genome shotgun (WGS) entry which is preliminary data.</text>
</comment>
<dbReference type="AlphaFoldDB" id="A0A0A0BGJ8"/>
<organism evidence="2 3">
    <name type="scientific">Methylophaga thiooxydans</name>
    <dbReference type="NCBI Taxonomy" id="392484"/>
    <lineage>
        <taxon>Bacteria</taxon>
        <taxon>Pseudomonadati</taxon>
        <taxon>Pseudomonadota</taxon>
        <taxon>Gammaproteobacteria</taxon>
        <taxon>Thiotrichales</taxon>
        <taxon>Piscirickettsiaceae</taxon>
        <taxon>Methylophaga</taxon>
    </lineage>
</organism>
<keyword evidence="1" id="KW-0732">Signal</keyword>
<evidence type="ECO:0000313" key="3">
    <source>
        <dbReference type="Proteomes" id="UP000029999"/>
    </source>
</evidence>
<feature type="chain" id="PRO_5001959274" evidence="1">
    <location>
        <begin position="19"/>
        <end position="134"/>
    </location>
</feature>
<dbReference type="EMBL" id="JRQD01000005">
    <property type="protein sequence ID" value="KGM06209.1"/>
    <property type="molecule type" value="Genomic_DNA"/>
</dbReference>
<feature type="signal peptide" evidence="1">
    <location>
        <begin position="1"/>
        <end position="18"/>
    </location>
</feature>
<protein>
    <submittedName>
        <fullName evidence="2">Uncharacterized protein</fullName>
    </submittedName>
</protein>
<dbReference type="Proteomes" id="UP000029999">
    <property type="component" value="Unassembled WGS sequence"/>
</dbReference>
<dbReference type="RefSeq" id="WP_036314906.1">
    <property type="nucleotide sequence ID" value="NZ_JRQD01000005.1"/>
</dbReference>
<accession>A0A0A0BGJ8</accession>
<reference evidence="2 3" key="1">
    <citation type="submission" date="2014-09" db="EMBL/GenBank/DDBJ databases">
        <authorList>
            <person name="Grob C."/>
            <person name="Taubert M."/>
            <person name="Howat A.M."/>
            <person name="Burns O.J."/>
            <person name="Dixon J.L."/>
            <person name="Chen Y."/>
            <person name="Murrell J.C."/>
        </authorList>
    </citation>
    <scope>NUCLEOTIDE SEQUENCE [LARGE SCALE GENOMIC DNA]</scope>
    <source>
        <strain evidence="2">L4</strain>
    </source>
</reference>
<name>A0A0A0BGJ8_9GAMM</name>
<evidence type="ECO:0000313" key="2">
    <source>
        <dbReference type="EMBL" id="KGM06209.1"/>
    </source>
</evidence>